<dbReference type="GeneID" id="33554709"/>
<evidence type="ECO:0000256" key="2">
    <source>
        <dbReference type="ARBA" id="ARBA00023002"/>
    </source>
</evidence>
<evidence type="ECO:0000256" key="1">
    <source>
        <dbReference type="ARBA" id="ARBA00006484"/>
    </source>
</evidence>
<dbReference type="InterPro" id="IPR051122">
    <property type="entry name" value="SDR_DHRS6-like"/>
</dbReference>
<evidence type="ECO:0000313" key="4">
    <source>
        <dbReference type="Proteomes" id="UP000193218"/>
    </source>
</evidence>
<dbReference type="RefSeq" id="XP_021870309.1">
    <property type="nucleotide sequence ID" value="XM_022012901.1"/>
</dbReference>
<dbReference type="InterPro" id="IPR002347">
    <property type="entry name" value="SDR_fam"/>
</dbReference>
<dbReference type="PANTHER" id="PTHR43477:SF1">
    <property type="entry name" value="DIHYDROANTICAPSIN 7-DEHYDROGENASE"/>
    <property type="match status" value="1"/>
</dbReference>
<dbReference type="AlphaFoldDB" id="A0A1Y1UDT8"/>
<dbReference type="GO" id="GO:0016491">
    <property type="term" value="F:oxidoreductase activity"/>
    <property type="evidence" value="ECO:0007669"/>
    <property type="project" value="UniProtKB-KW"/>
</dbReference>
<proteinExistence type="inferred from homology"/>
<organism evidence="3 4">
    <name type="scientific">Kockovaella imperatae</name>
    <dbReference type="NCBI Taxonomy" id="4999"/>
    <lineage>
        <taxon>Eukaryota</taxon>
        <taxon>Fungi</taxon>
        <taxon>Dikarya</taxon>
        <taxon>Basidiomycota</taxon>
        <taxon>Agaricomycotina</taxon>
        <taxon>Tremellomycetes</taxon>
        <taxon>Tremellales</taxon>
        <taxon>Cuniculitremaceae</taxon>
        <taxon>Kockovaella</taxon>
    </lineage>
</organism>
<keyword evidence="2" id="KW-0560">Oxidoreductase</keyword>
<name>A0A1Y1UDT8_9TREE</name>
<dbReference type="Proteomes" id="UP000193218">
    <property type="component" value="Unassembled WGS sequence"/>
</dbReference>
<dbReference type="InterPro" id="IPR036291">
    <property type="entry name" value="NAD(P)-bd_dom_sf"/>
</dbReference>
<comment type="caution">
    <text evidence="3">The sequence shown here is derived from an EMBL/GenBank/DDBJ whole genome shotgun (WGS) entry which is preliminary data.</text>
</comment>
<gene>
    <name evidence="3" type="ORF">BD324DRAFT_480453</name>
</gene>
<dbReference type="PANTHER" id="PTHR43477">
    <property type="entry name" value="DIHYDROANTICAPSIN 7-DEHYDROGENASE"/>
    <property type="match status" value="1"/>
</dbReference>
<dbReference type="SUPFAM" id="SSF51735">
    <property type="entry name" value="NAD(P)-binding Rossmann-fold domains"/>
    <property type="match status" value="1"/>
</dbReference>
<evidence type="ECO:0008006" key="5">
    <source>
        <dbReference type="Google" id="ProtNLM"/>
    </source>
</evidence>
<dbReference type="PRINTS" id="PR00081">
    <property type="entry name" value="GDHRDH"/>
</dbReference>
<protein>
    <recommendedName>
        <fullName evidence="5">Short-chain dehydrogenase</fullName>
    </recommendedName>
</protein>
<reference evidence="3 4" key="1">
    <citation type="submission" date="2017-03" db="EMBL/GenBank/DDBJ databases">
        <title>Widespread Adenine N6-methylation of Active Genes in Fungi.</title>
        <authorList>
            <consortium name="DOE Joint Genome Institute"/>
            <person name="Mondo S.J."/>
            <person name="Dannebaum R.O."/>
            <person name="Kuo R.C."/>
            <person name="Louie K.B."/>
            <person name="Bewick A.J."/>
            <person name="Labutti K."/>
            <person name="Haridas S."/>
            <person name="Kuo A."/>
            <person name="Salamov A."/>
            <person name="Ahrendt S.R."/>
            <person name="Lau R."/>
            <person name="Bowen B.P."/>
            <person name="Lipzen A."/>
            <person name="Sullivan W."/>
            <person name="Andreopoulos W.B."/>
            <person name="Clum A."/>
            <person name="Lindquist E."/>
            <person name="Daum C."/>
            <person name="Northen T.R."/>
            <person name="Ramamoorthy G."/>
            <person name="Schmitz R.J."/>
            <person name="Gryganskyi A."/>
            <person name="Culley D."/>
            <person name="Magnuson J."/>
            <person name="James T.Y."/>
            <person name="O'Malley M.A."/>
            <person name="Stajich J.E."/>
            <person name="Spatafora J.W."/>
            <person name="Visel A."/>
            <person name="Grigoriev I.V."/>
        </authorList>
    </citation>
    <scope>NUCLEOTIDE SEQUENCE [LARGE SCALE GENOMIC DNA]</scope>
    <source>
        <strain evidence="3 4">NRRL Y-17943</strain>
    </source>
</reference>
<dbReference type="InParanoid" id="A0A1Y1UDT8"/>
<sequence>MNMSHVLIVGGSSGIGEATARQMLGLGMRVTIAARDKDKLDKAIRFLGPPDTACIRGIQLDGSAYEEIPAKLKAVGQFDHLVLAMGSSQGVGPMRSVSIDSIRAGFSEKVFPHFAIAQAALDILPSHGTITFITALGPHLAVPGTAGISMANAAISTLSRTLALELAPIRVNEIAPGIVDTPWWNAMPEERKNSAFENYAKQAPVGRVGTPEDVADAICFVIGNKFMTGQTIYCDGGYRLSMKA</sequence>
<evidence type="ECO:0000313" key="3">
    <source>
        <dbReference type="EMBL" id="ORX36208.1"/>
    </source>
</evidence>
<keyword evidence="4" id="KW-1185">Reference proteome</keyword>
<dbReference type="Pfam" id="PF13561">
    <property type="entry name" value="adh_short_C2"/>
    <property type="match status" value="1"/>
</dbReference>
<accession>A0A1Y1UDT8</accession>
<dbReference type="OrthoDB" id="294295at2759"/>
<dbReference type="Gene3D" id="3.40.50.720">
    <property type="entry name" value="NAD(P)-binding Rossmann-like Domain"/>
    <property type="match status" value="1"/>
</dbReference>
<dbReference type="EMBL" id="NBSH01000008">
    <property type="protein sequence ID" value="ORX36208.1"/>
    <property type="molecule type" value="Genomic_DNA"/>
</dbReference>
<comment type="similarity">
    <text evidence="1">Belongs to the short-chain dehydrogenases/reductases (SDR) family.</text>
</comment>
<dbReference type="CDD" id="cd05233">
    <property type="entry name" value="SDR_c"/>
    <property type="match status" value="1"/>
</dbReference>
<dbReference type="STRING" id="4999.A0A1Y1UDT8"/>